<dbReference type="GO" id="GO:0005635">
    <property type="term" value="C:nuclear envelope"/>
    <property type="evidence" value="ECO:0007669"/>
    <property type="project" value="TreeGrafter"/>
</dbReference>
<evidence type="ECO:0000313" key="6">
    <source>
        <dbReference type="EMBL" id="KIJ65039.1"/>
    </source>
</evidence>
<dbReference type="Gene3D" id="1.20.120.550">
    <property type="entry name" value="Membrane associated eicosanoid/glutathione metabolism-like domain"/>
    <property type="match status" value="1"/>
</dbReference>
<evidence type="ECO:0000256" key="3">
    <source>
        <dbReference type="ARBA" id="ARBA00022989"/>
    </source>
</evidence>
<dbReference type="PANTHER" id="PTHR10250:SF26">
    <property type="entry name" value="GLUTATHIONE S-TRANSFERASE 3, MITOCHONDRIAL"/>
    <property type="match status" value="1"/>
</dbReference>
<reference evidence="6 7" key="1">
    <citation type="submission" date="2014-04" db="EMBL/GenBank/DDBJ databases">
        <title>Evolutionary Origins and Diversification of the Mycorrhizal Mutualists.</title>
        <authorList>
            <consortium name="DOE Joint Genome Institute"/>
            <consortium name="Mycorrhizal Genomics Consortium"/>
            <person name="Kohler A."/>
            <person name="Kuo A."/>
            <person name="Nagy L.G."/>
            <person name="Floudas D."/>
            <person name="Copeland A."/>
            <person name="Barry K.W."/>
            <person name="Cichocki N."/>
            <person name="Veneault-Fourrey C."/>
            <person name="LaButti K."/>
            <person name="Lindquist E.A."/>
            <person name="Lipzen A."/>
            <person name="Lundell T."/>
            <person name="Morin E."/>
            <person name="Murat C."/>
            <person name="Riley R."/>
            <person name="Ohm R."/>
            <person name="Sun H."/>
            <person name="Tunlid A."/>
            <person name="Henrissat B."/>
            <person name="Grigoriev I.V."/>
            <person name="Hibbett D.S."/>
            <person name="Martin F."/>
        </authorList>
    </citation>
    <scope>NUCLEOTIDE SEQUENCE [LARGE SCALE GENOMIC DNA]</scope>
    <source>
        <strain evidence="6 7">MD-312</strain>
    </source>
</reference>
<dbReference type="InterPro" id="IPR023352">
    <property type="entry name" value="MAPEG-like_dom_sf"/>
</dbReference>
<feature type="transmembrane region" description="Helical" evidence="5">
    <location>
        <begin position="6"/>
        <end position="23"/>
    </location>
</feature>
<evidence type="ECO:0000256" key="1">
    <source>
        <dbReference type="ARBA" id="ARBA00004141"/>
    </source>
</evidence>
<accession>A0A0C9VHC1</accession>
<name>A0A0C9VHC1_9AGAM</name>
<dbReference type="Proteomes" id="UP000053820">
    <property type="component" value="Unassembled WGS sequence"/>
</dbReference>
<organism evidence="6 7">
    <name type="scientific">Hydnomerulius pinastri MD-312</name>
    <dbReference type="NCBI Taxonomy" id="994086"/>
    <lineage>
        <taxon>Eukaryota</taxon>
        <taxon>Fungi</taxon>
        <taxon>Dikarya</taxon>
        <taxon>Basidiomycota</taxon>
        <taxon>Agaricomycotina</taxon>
        <taxon>Agaricomycetes</taxon>
        <taxon>Agaricomycetidae</taxon>
        <taxon>Boletales</taxon>
        <taxon>Boletales incertae sedis</taxon>
        <taxon>Leucogyrophana</taxon>
    </lineage>
</organism>
<dbReference type="SUPFAM" id="SSF161084">
    <property type="entry name" value="MAPEG domain-like"/>
    <property type="match status" value="1"/>
</dbReference>
<dbReference type="GO" id="GO:0005783">
    <property type="term" value="C:endoplasmic reticulum"/>
    <property type="evidence" value="ECO:0007669"/>
    <property type="project" value="TreeGrafter"/>
</dbReference>
<dbReference type="InterPro" id="IPR001129">
    <property type="entry name" value="Membr-assoc_MAPEG"/>
</dbReference>
<gene>
    <name evidence="6" type="ORF">HYDPIDRAFT_89196</name>
</gene>
<evidence type="ECO:0000256" key="4">
    <source>
        <dbReference type="ARBA" id="ARBA00023136"/>
    </source>
</evidence>
<evidence type="ECO:0000256" key="5">
    <source>
        <dbReference type="SAM" id="Phobius"/>
    </source>
</evidence>
<feature type="non-terminal residue" evidence="6">
    <location>
        <position position="1"/>
    </location>
</feature>
<dbReference type="GO" id="GO:0016020">
    <property type="term" value="C:membrane"/>
    <property type="evidence" value="ECO:0007669"/>
    <property type="project" value="UniProtKB-SubCell"/>
</dbReference>
<keyword evidence="2 5" id="KW-0812">Transmembrane</keyword>
<protein>
    <recommendedName>
        <fullName evidence="8">Glutathione transferase</fullName>
    </recommendedName>
</protein>
<evidence type="ECO:0000313" key="7">
    <source>
        <dbReference type="Proteomes" id="UP000053820"/>
    </source>
</evidence>
<dbReference type="GO" id="GO:0004602">
    <property type="term" value="F:glutathione peroxidase activity"/>
    <property type="evidence" value="ECO:0007669"/>
    <property type="project" value="TreeGrafter"/>
</dbReference>
<keyword evidence="3 5" id="KW-1133">Transmembrane helix</keyword>
<dbReference type="InterPro" id="IPR050997">
    <property type="entry name" value="MAPEG"/>
</dbReference>
<proteinExistence type="predicted"/>
<comment type="subcellular location">
    <subcellularLocation>
        <location evidence="1">Membrane</location>
        <topology evidence="1">Multi-pass membrane protein</topology>
    </subcellularLocation>
</comment>
<dbReference type="HOGENOM" id="CLU_110291_1_2_1"/>
<keyword evidence="7" id="KW-1185">Reference proteome</keyword>
<sequence length="123" mass="13498">FGYVPASIVSLGWLLVWQTFLVGRARKRAGIAYPQLYAEQVQVKASPEALQFNCTQRSHQNTLEVSPIVTLSTLVLGLKSPFAAATLCGGFVVGRIVYTLGYKSGNPARVRNLYAHISPRVLY</sequence>
<dbReference type="AlphaFoldDB" id="A0A0C9VHC1"/>
<dbReference type="EMBL" id="KN839844">
    <property type="protein sequence ID" value="KIJ65039.1"/>
    <property type="molecule type" value="Genomic_DNA"/>
</dbReference>
<dbReference type="Pfam" id="PF01124">
    <property type="entry name" value="MAPEG"/>
    <property type="match status" value="1"/>
</dbReference>
<evidence type="ECO:0008006" key="8">
    <source>
        <dbReference type="Google" id="ProtNLM"/>
    </source>
</evidence>
<keyword evidence="4 5" id="KW-0472">Membrane</keyword>
<evidence type="ECO:0000256" key="2">
    <source>
        <dbReference type="ARBA" id="ARBA00022692"/>
    </source>
</evidence>
<dbReference type="OrthoDB" id="410651at2759"/>
<dbReference type="PANTHER" id="PTHR10250">
    <property type="entry name" value="MICROSOMAL GLUTATHIONE S-TRANSFERASE"/>
    <property type="match status" value="1"/>
</dbReference>
<dbReference type="GO" id="GO:0004364">
    <property type="term" value="F:glutathione transferase activity"/>
    <property type="evidence" value="ECO:0007669"/>
    <property type="project" value="TreeGrafter"/>
</dbReference>